<organism evidence="2">
    <name type="scientific">Paenarthrobacter sp. AMU7</name>
    <dbReference type="NCBI Taxonomy" id="3162492"/>
    <lineage>
        <taxon>Bacteria</taxon>
        <taxon>Bacillati</taxon>
        <taxon>Actinomycetota</taxon>
        <taxon>Actinomycetes</taxon>
        <taxon>Micrococcales</taxon>
        <taxon>Micrococcaceae</taxon>
        <taxon>Paenarthrobacter</taxon>
    </lineage>
</organism>
<dbReference type="Pfam" id="PF04978">
    <property type="entry name" value="MST"/>
    <property type="match status" value="1"/>
</dbReference>
<evidence type="ECO:0000313" key="2">
    <source>
        <dbReference type="EMBL" id="XDV73503.1"/>
    </source>
</evidence>
<sequence>MNDQAGTTEPVNAEPPLDGDEAATLMGFLERQRATFAWKTEGLDRDGLRARHAPSSLTLGGLLKHLARFEDDMSTEWLQGRRQLPPWNAVDWDADPDWDWNSAAGDPPEELYERWRDAVARSRVLFEAAMAEGGPSRQGTIASRPDIELPSLRYILLNMIEEYARHNGHADLIRESVDGLVGQDPPG</sequence>
<dbReference type="InterPro" id="IPR007061">
    <property type="entry name" value="MST-like"/>
</dbReference>
<dbReference type="SUPFAM" id="SSF109854">
    <property type="entry name" value="DinB/YfiT-like putative metalloenzymes"/>
    <property type="match status" value="1"/>
</dbReference>
<dbReference type="Gene3D" id="1.20.120.450">
    <property type="entry name" value="dinb family like domain"/>
    <property type="match status" value="1"/>
</dbReference>
<dbReference type="InterPro" id="IPR034660">
    <property type="entry name" value="DinB/YfiT-like"/>
</dbReference>
<accession>A0AB39YUA2</accession>
<dbReference type="RefSeq" id="WP_369746546.1">
    <property type="nucleotide sequence ID" value="NZ_CP165735.1"/>
</dbReference>
<proteinExistence type="predicted"/>
<reference evidence="2" key="1">
    <citation type="submission" date="2024-07" db="EMBL/GenBank/DDBJ databases">
        <authorList>
            <person name="Li J."/>
            <person name="Wei H."/>
            <person name="Ma J."/>
        </authorList>
    </citation>
    <scope>NUCLEOTIDE SEQUENCE</scope>
    <source>
        <strain evidence="2">AMU7</strain>
    </source>
</reference>
<gene>
    <name evidence="2" type="ORF">ABQM86_10220</name>
</gene>
<feature type="compositionally biased region" description="Polar residues" evidence="1">
    <location>
        <begin position="1"/>
        <end position="10"/>
    </location>
</feature>
<evidence type="ECO:0000256" key="1">
    <source>
        <dbReference type="SAM" id="MobiDB-lite"/>
    </source>
</evidence>
<dbReference type="EMBL" id="CP165735">
    <property type="protein sequence ID" value="XDV73503.1"/>
    <property type="molecule type" value="Genomic_DNA"/>
</dbReference>
<feature type="region of interest" description="Disordered" evidence="1">
    <location>
        <begin position="1"/>
        <end position="20"/>
    </location>
</feature>
<name>A0AB39YUA2_9MICC</name>
<protein>
    <submittedName>
        <fullName evidence="2">DinB family protein</fullName>
    </submittedName>
</protein>
<dbReference type="AlphaFoldDB" id="A0AB39YUA2"/>